<name>A0A8D8REC7_9HEMI</name>
<evidence type="ECO:0000313" key="2">
    <source>
        <dbReference type="EMBL" id="CAG6649510.1"/>
    </source>
</evidence>
<keyword evidence="1" id="KW-0472">Membrane</keyword>
<evidence type="ECO:0000256" key="1">
    <source>
        <dbReference type="SAM" id="Phobius"/>
    </source>
</evidence>
<dbReference type="AlphaFoldDB" id="A0A8D8REC7"/>
<organism evidence="2">
    <name type="scientific">Cacopsylla melanoneura</name>
    <dbReference type="NCBI Taxonomy" id="428564"/>
    <lineage>
        <taxon>Eukaryota</taxon>
        <taxon>Metazoa</taxon>
        <taxon>Ecdysozoa</taxon>
        <taxon>Arthropoda</taxon>
        <taxon>Hexapoda</taxon>
        <taxon>Insecta</taxon>
        <taxon>Pterygota</taxon>
        <taxon>Neoptera</taxon>
        <taxon>Paraneoptera</taxon>
        <taxon>Hemiptera</taxon>
        <taxon>Sternorrhyncha</taxon>
        <taxon>Psylloidea</taxon>
        <taxon>Psyllidae</taxon>
        <taxon>Psyllinae</taxon>
        <taxon>Cacopsylla</taxon>
    </lineage>
</organism>
<dbReference type="EMBL" id="HBUF01158023">
    <property type="protein sequence ID" value="CAG6649510.1"/>
    <property type="molecule type" value="Transcribed_RNA"/>
</dbReference>
<sequence>MSSFPSTENEMCNAPVKNLAKGPDLHLQLAVCEAGLEKTRFFLNKKKTGFFWFKPGFFGLNQIFRFFWFFYKLFSISWICHFNFGKKGYFSFPGNSTISFKIKMVYLLTKRVYNNFKLMQFAVFLFKAFKKNLIKMFKVLTKQIKC</sequence>
<feature type="transmembrane region" description="Helical" evidence="1">
    <location>
        <begin position="63"/>
        <end position="84"/>
    </location>
</feature>
<protein>
    <submittedName>
        <fullName evidence="2">Uncharacterized protein</fullName>
    </submittedName>
</protein>
<keyword evidence="1" id="KW-0812">Transmembrane</keyword>
<accession>A0A8D8REC7</accession>
<keyword evidence="1" id="KW-1133">Transmembrane helix</keyword>
<proteinExistence type="predicted"/>
<reference evidence="2" key="1">
    <citation type="submission" date="2021-05" db="EMBL/GenBank/DDBJ databases">
        <authorList>
            <person name="Alioto T."/>
            <person name="Alioto T."/>
            <person name="Gomez Garrido J."/>
        </authorList>
    </citation>
    <scope>NUCLEOTIDE SEQUENCE</scope>
</reference>